<keyword evidence="2" id="KW-1185">Reference proteome</keyword>
<comment type="caution">
    <text evidence="1">The sequence shown here is derived from an EMBL/GenBank/DDBJ whole genome shotgun (WGS) entry which is preliminary data.</text>
</comment>
<feature type="non-terminal residue" evidence="1">
    <location>
        <position position="1"/>
    </location>
</feature>
<dbReference type="Proteomes" id="UP000789920">
    <property type="component" value="Unassembled WGS sequence"/>
</dbReference>
<proteinExistence type="predicted"/>
<reference evidence="1" key="1">
    <citation type="submission" date="2021-06" db="EMBL/GenBank/DDBJ databases">
        <authorList>
            <person name="Kallberg Y."/>
            <person name="Tangrot J."/>
            <person name="Rosling A."/>
        </authorList>
    </citation>
    <scope>NUCLEOTIDE SEQUENCE</scope>
    <source>
        <strain evidence="1">MA461A</strain>
    </source>
</reference>
<evidence type="ECO:0000313" key="2">
    <source>
        <dbReference type="Proteomes" id="UP000789920"/>
    </source>
</evidence>
<dbReference type="EMBL" id="CAJVQC010165633">
    <property type="protein sequence ID" value="CAG8849458.1"/>
    <property type="molecule type" value="Genomic_DNA"/>
</dbReference>
<sequence length="176" mass="19617">ITQISAENQKLTGDLIVEDYPNLQEINLPNQELTSLIVINCPKLQIIKVRNNQLAKLEIQGANQVSEIIAGGNELTTLNLANCSQISKLMVADNPYLTKLENLNWATLKNINIANTGVALAEENEELKARKEEVLEKIKTLKEAAEEKELVLTEPIQTPEQAEEAILRHLKKTGEK</sequence>
<protein>
    <submittedName>
        <fullName evidence="1">11574_t:CDS:1</fullName>
    </submittedName>
</protein>
<organism evidence="1 2">
    <name type="scientific">Racocetra persica</name>
    <dbReference type="NCBI Taxonomy" id="160502"/>
    <lineage>
        <taxon>Eukaryota</taxon>
        <taxon>Fungi</taxon>
        <taxon>Fungi incertae sedis</taxon>
        <taxon>Mucoromycota</taxon>
        <taxon>Glomeromycotina</taxon>
        <taxon>Glomeromycetes</taxon>
        <taxon>Diversisporales</taxon>
        <taxon>Gigasporaceae</taxon>
        <taxon>Racocetra</taxon>
    </lineage>
</organism>
<gene>
    <name evidence="1" type="ORF">RPERSI_LOCUS35598</name>
</gene>
<evidence type="ECO:0000313" key="1">
    <source>
        <dbReference type="EMBL" id="CAG8849458.1"/>
    </source>
</evidence>
<name>A0ACA9SZ06_9GLOM</name>
<accession>A0ACA9SZ06</accession>